<gene>
    <name evidence="2" type="ORF">MTR67_044101</name>
</gene>
<name>A0AAF0ZTA5_SOLVR</name>
<feature type="domain" description="Fe2OG dioxygenase" evidence="1">
    <location>
        <begin position="1"/>
        <end position="95"/>
    </location>
</feature>
<accession>A0AAF0ZTA5</accession>
<dbReference type="SUPFAM" id="SSF51197">
    <property type="entry name" value="Clavaminate synthase-like"/>
    <property type="match status" value="1"/>
</dbReference>
<dbReference type="InterPro" id="IPR005123">
    <property type="entry name" value="Oxoglu/Fe-dep_dioxygenase_dom"/>
</dbReference>
<dbReference type="EMBL" id="CP133621">
    <property type="protein sequence ID" value="WMV50716.1"/>
    <property type="molecule type" value="Genomic_DNA"/>
</dbReference>
<dbReference type="AlphaFoldDB" id="A0AAF0ZTA5"/>
<dbReference type="InterPro" id="IPR027443">
    <property type="entry name" value="IPNS-like_sf"/>
</dbReference>
<dbReference type="Gene3D" id="2.60.120.330">
    <property type="entry name" value="B-lactam Antibiotic, Isopenicillin N Synthase, Chain"/>
    <property type="match status" value="1"/>
</dbReference>
<dbReference type="Proteomes" id="UP001234989">
    <property type="component" value="Chromosome 10"/>
</dbReference>
<evidence type="ECO:0000313" key="3">
    <source>
        <dbReference type="Proteomes" id="UP001234989"/>
    </source>
</evidence>
<organism evidence="2 3">
    <name type="scientific">Solanum verrucosum</name>
    <dbReference type="NCBI Taxonomy" id="315347"/>
    <lineage>
        <taxon>Eukaryota</taxon>
        <taxon>Viridiplantae</taxon>
        <taxon>Streptophyta</taxon>
        <taxon>Embryophyta</taxon>
        <taxon>Tracheophyta</taxon>
        <taxon>Spermatophyta</taxon>
        <taxon>Magnoliopsida</taxon>
        <taxon>eudicotyledons</taxon>
        <taxon>Gunneridae</taxon>
        <taxon>Pentapetalae</taxon>
        <taxon>asterids</taxon>
        <taxon>lamiids</taxon>
        <taxon>Solanales</taxon>
        <taxon>Solanaceae</taxon>
        <taxon>Solanoideae</taxon>
        <taxon>Solaneae</taxon>
        <taxon>Solanum</taxon>
    </lineage>
</organism>
<keyword evidence="3" id="KW-1185">Reference proteome</keyword>
<proteinExistence type="predicted"/>
<dbReference type="Pfam" id="PF03171">
    <property type="entry name" value="2OG-FeII_Oxy"/>
    <property type="match status" value="1"/>
</dbReference>
<dbReference type="PROSITE" id="PS51471">
    <property type="entry name" value="FE2OG_OXY"/>
    <property type="match status" value="1"/>
</dbReference>
<sequence length="153" mass="18059">MRLNYYTPCQKPDLIGTRPHYDPKSLTVLHQDSVNRIQVFMDNEWYSIHPNINAFLFNICDKFMALSNGRYTTCLHRAVLKYKTPRKSLAFFPSTNKDKVVSPPTQLADYKNPRLYLDFTWPTLLEFIQKHHRADTNTLQSFSMWLQNNNVEA</sequence>
<evidence type="ECO:0000313" key="2">
    <source>
        <dbReference type="EMBL" id="WMV50716.1"/>
    </source>
</evidence>
<protein>
    <recommendedName>
        <fullName evidence="1">Fe2OG dioxygenase domain-containing protein</fullName>
    </recommendedName>
</protein>
<dbReference type="PANTHER" id="PTHR47990">
    <property type="entry name" value="2-OXOGLUTARATE (2OG) AND FE(II)-DEPENDENT OXYGENASE SUPERFAMILY PROTEIN-RELATED"/>
    <property type="match status" value="1"/>
</dbReference>
<evidence type="ECO:0000259" key="1">
    <source>
        <dbReference type="PROSITE" id="PS51471"/>
    </source>
</evidence>
<reference evidence="2" key="1">
    <citation type="submission" date="2023-08" db="EMBL/GenBank/DDBJ databases">
        <title>A de novo genome assembly of Solanum verrucosum Schlechtendal, a Mexican diploid species geographically isolated from the other diploid A-genome species in potato relatives.</title>
        <authorList>
            <person name="Hosaka K."/>
        </authorList>
    </citation>
    <scope>NUCLEOTIDE SEQUENCE</scope>
    <source>
        <tissue evidence="2">Young leaves</tissue>
    </source>
</reference>
<dbReference type="InterPro" id="IPR050231">
    <property type="entry name" value="Iron_ascorbate_oxido_reductase"/>
</dbReference>
<dbReference type="InterPro" id="IPR044861">
    <property type="entry name" value="IPNS-like_FE2OG_OXY"/>
</dbReference>